<name>A0A1F7UWJ9_9BACT</name>
<sequence>MSGIVHGTIGSDGSIIAATEGLTVRHTSKPSNPREARKVGQDFDAAWQIKNRVPGPFRFTAHFGGAIVVPVPWKALTKLDYWRMGHLLRKFFGSTGFPKWVAIMHVRNLGAPAVQSAAEPSGGMAETENLLVEQVFEIAELGIKNSYGGWVNVILPGQLRKHQARFDAEQRHVRGCMVASSPHWGTHVNEEVRLKMVPVGKDTLNGTTGIVTAGPVGDIELVILTQLRLTGMRYRFFDMETHNGAPMCRRIVAIAPRVGKSPVVIQLDTEGKIDDFGLHFVLDGETRTGALSHIGTAVLDVLDWFPKEARP</sequence>
<dbReference type="EMBL" id="MGEL01000064">
    <property type="protein sequence ID" value="OGL82673.1"/>
    <property type="molecule type" value="Genomic_DNA"/>
</dbReference>
<dbReference type="AlphaFoldDB" id="A0A1F7UWJ9"/>
<accession>A0A1F7UWJ9</accession>
<evidence type="ECO:0000313" key="1">
    <source>
        <dbReference type="EMBL" id="OGL82673.1"/>
    </source>
</evidence>
<gene>
    <name evidence="1" type="ORF">A3B32_00205</name>
</gene>
<dbReference type="Proteomes" id="UP000176932">
    <property type="component" value="Unassembled WGS sequence"/>
</dbReference>
<evidence type="ECO:0000313" key="2">
    <source>
        <dbReference type="Proteomes" id="UP000176932"/>
    </source>
</evidence>
<organism evidence="1 2">
    <name type="scientific">Candidatus Uhrbacteria bacterium RIFCSPLOWO2_01_FULL_53_9</name>
    <dbReference type="NCBI Taxonomy" id="1802403"/>
    <lineage>
        <taxon>Bacteria</taxon>
        <taxon>Candidatus Uhriibacteriota</taxon>
    </lineage>
</organism>
<reference evidence="1 2" key="1">
    <citation type="journal article" date="2016" name="Nat. Commun.">
        <title>Thousands of microbial genomes shed light on interconnected biogeochemical processes in an aquifer system.</title>
        <authorList>
            <person name="Anantharaman K."/>
            <person name="Brown C.T."/>
            <person name="Hug L.A."/>
            <person name="Sharon I."/>
            <person name="Castelle C.J."/>
            <person name="Probst A.J."/>
            <person name="Thomas B.C."/>
            <person name="Singh A."/>
            <person name="Wilkins M.J."/>
            <person name="Karaoz U."/>
            <person name="Brodie E.L."/>
            <person name="Williams K.H."/>
            <person name="Hubbard S.S."/>
            <person name="Banfield J.F."/>
        </authorList>
    </citation>
    <scope>NUCLEOTIDE SEQUENCE [LARGE SCALE GENOMIC DNA]</scope>
</reference>
<comment type="caution">
    <text evidence="1">The sequence shown here is derived from an EMBL/GenBank/DDBJ whole genome shotgun (WGS) entry which is preliminary data.</text>
</comment>
<proteinExistence type="predicted"/>
<protein>
    <submittedName>
        <fullName evidence="1">Uncharacterized protein</fullName>
    </submittedName>
</protein>